<keyword evidence="2" id="KW-1185">Reference proteome</keyword>
<reference evidence="1 2" key="1">
    <citation type="submission" date="2018-06" db="EMBL/GenBank/DDBJ databases">
        <title>Genomic Encyclopedia of Type Strains, Phase IV (KMG-IV): sequencing the most valuable type-strain genomes for metagenomic binning, comparative biology and taxonomic classification.</title>
        <authorList>
            <person name="Goeker M."/>
        </authorList>
    </citation>
    <scope>NUCLEOTIDE SEQUENCE [LARGE SCALE GENOMIC DNA]</scope>
    <source>
        <strain evidence="1 2">DSM 44599</strain>
    </source>
</reference>
<accession>A0A366DH26</accession>
<dbReference type="Proteomes" id="UP000252586">
    <property type="component" value="Unassembled WGS sequence"/>
</dbReference>
<protein>
    <submittedName>
        <fullName evidence="1">Uncharacterized protein</fullName>
    </submittedName>
</protein>
<evidence type="ECO:0000313" key="1">
    <source>
        <dbReference type="EMBL" id="RBO88829.1"/>
    </source>
</evidence>
<dbReference type="AlphaFoldDB" id="A0A366DH26"/>
<proteinExistence type="predicted"/>
<dbReference type="EMBL" id="QNRE01000008">
    <property type="protein sequence ID" value="RBO88829.1"/>
    <property type="molecule type" value="Genomic_DNA"/>
</dbReference>
<name>A0A366DH26_9NOCA</name>
<gene>
    <name evidence="1" type="ORF">DFR74_10854</name>
</gene>
<dbReference type="STRING" id="1210090.GCA_001613185_05277"/>
<sequence length="320" mass="32888">MLEGCRKVSGAPEPEGDRRWAGVGARAVFAQDPPVDVRYEALADAAFGGRPGMSAAELPAAHDAYGHWLRAVVLGGQGRYAAARAELARVRAGGADPVLLSLAASTRGSLLRQLGWHTLASGPDGDAAGLALPLIASRAASGSDEGPLPGLGRPYRPDAYDAAADALTGLAADALGVGRIALARRLLARCAATVPDDRWRAGIRRHWVSAEAELAAGAAEAALPHARAAVAAADDASSVRHRIKSRLLLAAASAAAGDLGTAKVMADIVAADCRERDLLPLRWACAMLRSGLGEASAEREARACSAEIARRGGTFRPLGL</sequence>
<organism evidence="1 2">
    <name type="scientific">Nocardia puris</name>
    <dbReference type="NCBI Taxonomy" id="208602"/>
    <lineage>
        <taxon>Bacteria</taxon>
        <taxon>Bacillati</taxon>
        <taxon>Actinomycetota</taxon>
        <taxon>Actinomycetes</taxon>
        <taxon>Mycobacteriales</taxon>
        <taxon>Nocardiaceae</taxon>
        <taxon>Nocardia</taxon>
    </lineage>
</organism>
<comment type="caution">
    <text evidence="1">The sequence shown here is derived from an EMBL/GenBank/DDBJ whole genome shotgun (WGS) entry which is preliminary data.</text>
</comment>
<evidence type="ECO:0000313" key="2">
    <source>
        <dbReference type="Proteomes" id="UP000252586"/>
    </source>
</evidence>